<dbReference type="GO" id="GO:0005634">
    <property type="term" value="C:nucleus"/>
    <property type="evidence" value="ECO:0007669"/>
    <property type="project" value="TreeGrafter"/>
</dbReference>
<evidence type="ECO:0000313" key="6">
    <source>
        <dbReference type="Proteomes" id="UP000276776"/>
    </source>
</evidence>
<evidence type="ECO:0000256" key="3">
    <source>
        <dbReference type="SAM" id="MobiDB-lite"/>
    </source>
</evidence>
<reference evidence="5 6" key="2">
    <citation type="submission" date="2018-11" db="EMBL/GenBank/DDBJ databases">
        <authorList>
            <consortium name="Pathogen Informatics"/>
        </authorList>
    </citation>
    <scope>NUCLEOTIDE SEQUENCE [LARGE SCALE GENOMIC DNA]</scope>
</reference>
<dbReference type="EMBL" id="UYYF01004611">
    <property type="protein sequence ID" value="VDN05842.1"/>
    <property type="molecule type" value="Genomic_DNA"/>
</dbReference>
<sequence>MEEELYKIFTHTSVLQSREPEYFVCQDLIDLDVDLAAGRKCQKTEESRNVVKTKENDDITEEIIKPLTNEDAFFSINCELYNNHTTGHGRTKKIAKQMAAKEMLLKLVEKELFKEFGLGQTKEEAIASLENLMEDFQKREVGDKCAVENWIGQVNERCQRLKLPNPTYEITEETSATQRDFIATCSVGVTTVEARGKTKKIAKSLAAKLMFLRMEEDADLTDNSNTLDVSGSKTANEDGGEEATIHENSESLFDVFLENIEHPESLEKVHSTFRNGSLTQKLVKSLNDLINSGDDNINKIFRPETMKFSFLNPDGSGVKLCLLSIAGTDDNNVFHGHGKTETEAKECAARNAFVYLEQLLRTSEQS</sequence>
<keyword evidence="6" id="KW-1185">Reference proteome</keyword>
<evidence type="ECO:0000313" key="7">
    <source>
        <dbReference type="WBParaSite" id="TCLT_0000830801-mRNA-1"/>
    </source>
</evidence>
<dbReference type="SMART" id="SM00358">
    <property type="entry name" value="DSRM"/>
    <property type="match status" value="1"/>
</dbReference>
<organism evidence="7">
    <name type="scientific">Thelazia callipaeda</name>
    <name type="common">Oriental eyeworm</name>
    <name type="synonym">Parasitic nematode</name>
    <dbReference type="NCBI Taxonomy" id="103827"/>
    <lineage>
        <taxon>Eukaryota</taxon>
        <taxon>Metazoa</taxon>
        <taxon>Ecdysozoa</taxon>
        <taxon>Nematoda</taxon>
        <taxon>Chromadorea</taxon>
        <taxon>Rhabditida</taxon>
        <taxon>Spirurina</taxon>
        <taxon>Spiruromorpha</taxon>
        <taxon>Thelazioidea</taxon>
        <taxon>Thelaziidae</taxon>
        <taxon>Thelazia</taxon>
    </lineage>
</organism>
<evidence type="ECO:0000256" key="2">
    <source>
        <dbReference type="PROSITE-ProRule" id="PRU00266"/>
    </source>
</evidence>
<gene>
    <name evidence="5" type="ORF">TCLT_LOCUS8297</name>
</gene>
<evidence type="ECO:0000313" key="5">
    <source>
        <dbReference type="EMBL" id="VDN05842.1"/>
    </source>
</evidence>
<dbReference type="STRING" id="103827.A0A0N5D5M3"/>
<keyword evidence="1 2" id="KW-0694">RNA-binding</keyword>
<dbReference type="PROSITE" id="PS50137">
    <property type="entry name" value="DS_RBD"/>
    <property type="match status" value="2"/>
</dbReference>
<reference evidence="7" key="1">
    <citation type="submission" date="2017-02" db="UniProtKB">
        <authorList>
            <consortium name="WormBaseParasite"/>
        </authorList>
    </citation>
    <scope>IDENTIFICATION</scope>
</reference>
<dbReference type="PANTHER" id="PTHR46205">
    <property type="entry name" value="LOQUACIOUS, ISOFORM B"/>
    <property type="match status" value="1"/>
</dbReference>
<dbReference type="InterPro" id="IPR051247">
    <property type="entry name" value="RLC_Component"/>
</dbReference>
<dbReference type="OMA" id="SREPEYF"/>
<dbReference type="InterPro" id="IPR014720">
    <property type="entry name" value="dsRBD_dom"/>
</dbReference>
<dbReference type="GO" id="GO:0070578">
    <property type="term" value="C:RISC-loading complex"/>
    <property type="evidence" value="ECO:0007669"/>
    <property type="project" value="TreeGrafter"/>
</dbReference>
<accession>A0A0N5D5M3</accession>
<dbReference type="GO" id="GO:0003725">
    <property type="term" value="F:double-stranded RNA binding"/>
    <property type="evidence" value="ECO:0007669"/>
    <property type="project" value="TreeGrafter"/>
</dbReference>
<feature type="compositionally biased region" description="Polar residues" evidence="3">
    <location>
        <begin position="222"/>
        <end position="234"/>
    </location>
</feature>
<dbReference type="Proteomes" id="UP000276776">
    <property type="component" value="Unassembled WGS sequence"/>
</dbReference>
<dbReference type="SUPFAM" id="SSF54768">
    <property type="entry name" value="dsRNA-binding domain-like"/>
    <property type="match status" value="2"/>
</dbReference>
<feature type="domain" description="DRBM" evidence="4">
    <location>
        <begin position="149"/>
        <end position="216"/>
    </location>
</feature>
<name>A0A0N5D5M3_THECL</name>
<feature type="region of interest" description="Disordered" evidence="3">
    <location>
        <begin position="222"/>
        <end position="242"/>
    </location>
</feature>
<dbReference type="CDD" id="cd00048">
    <property type="entry name" value="DSRM_SF"/>
    <property type="match status" value="2"/>
</dbReference>
<dbReference type="OrthoDB" id="10056847at2759"/>
<dbReference type="WBParaSite" id="TCLT_0000830801-mRNA-1">
    <property type="protein sequence ID" value="TCLT_0000830801-mRNA-1"/>
    <property type="gene ID" value="TCLT_0000830801"/>
</dbReference>
<dbReference type="Pfam" id="PF00035">
    <property type="entry name" value="dsrm"/>
    <property type="match status" value="2"/>
</dbReference>
<dbReference type="GO" id="GO:0070920">
    <property type="term" value="P:regulation of regulatory ncRNA processing"/>
    <property type="evidence" value="ECO:0007669"/>
    <property type="project" value="TreeGrafter"/>
</dbReference>
<feature type="domain" description="DRBM" evidence="4">
    <location>
        <begin position="81"/>
        <end position="109"/>
    </location>
</feature>
<dbReference type="GO" id="GO:0016442">
    <property type="term" value="C:RISC complex"/>
    <property type="evidence" value="ECO:0007669"/>
    <property type="project" value="TreeGrafter"/>
</dbReference>
<evidence type="ECO:0000256" key="1">
    <source>
        <dbReference type="ARBA" id="ARBA00022884"/>
    </source>
</evidence>
<protein>
    <submittedName>
        <fullName evidence="7">DRBM domain-containing protein</fullName>
    </submittedName>
</protein>
<dbReference type="AlphaFoldDB" id="A0A0N5D5M3"/>
<evidence type="ECO:0000259" key="4">
    <source>
        <dbReference type="PROSITE" id="PS50137"/>
    </source>
</evidence>
<dbReference type="Gene3D" id="3.30.160.20">
    <property type="match status" value="3"/>
</dbReference>
<dbReference type="GO" id="GO:0030422">
    <property type="term" value="P:siRNA processing"/>
    <property type="evidence" value="ECO:0007669"/>
    <property type="project" value="TreeGrafter"/>
</dbReference>
<dbReference type="PANTHER" id="PTHR46205:SF3">
    <property type="entry name" value="LOQUACIOUS, ISOFORM B"/>
    <property type="match status" value="1"/>
</dbReference>
<dbReference type="GO" id="GO:0035197">
    <property type="term" value="F:siRNA binding"/>
    <property type="evidence" value="ECO:0007669"/>
    <property type="project" value="TreeGrafter"/>
</dbReference>
<dbReference type="GO" id="GO:0005737">
    <property type="term" value="C:cytoplasm"/>
    <property type="evidence" value="ECO:0007669"/>
    <property type="project" value="TreeGrafter"/>
</dbReference>
<proteinExistence type="predicted"/>